<gene>
    <name evidence="5" type="ORF">BJ684DRAFT_14274</name>
</gene>
<name>A0A4P9Y9F8_9FUNG</name>
<dbReference type="GO" id="GO:0016604">
    <property type="term" value="C:nuclear body"/>
    <property type="evidence" value="ECO:0007669"/>
    <property type="project" value="TreeGrafter"/>
</dbReference>
<proteinExistence type="inferred from homology"/>
<dbReference type="AlphaFoldDB" id="A0A4P9Y9F8"/>
<dbReference type="InterPro" id="IPR013894">
    <property type="entry name" value="RMI1_OB"/>
</dbReference>
<dbReference type="OrthoDB" id="341511at2759"/>
<dbReference type="PANTHER" id="PTHR14790:SF15">
    <property type="entry name" value="RECQ-MEDIATED GENOME INSTABILITY PROTEIN 1"/>
    <property type="match status" value="1"/>
</dbReference>
<dbReference type="EMBL" id="KZ987729">
    <property type="protein sequence ID" value="RKP15484.1"/>
    <property type="molecule type" value="Genomic_DNA"/>
</dbReference>
<feature type="compositionally biased region" description="Low complexity" evidence="3">
    <location>
        <begin position="298"/>
        <end position="308"/>
    </location>
</feature>
<feature type="domain" description="RecQ mediated genome instability protein 1 OB-fold" evidence="4">
    <location>
        <begin position="70"/>
        <end position="190"/>
    </location>
</feature>
<evidence type="ECO:0000256" key="3">
    <source>
        <dbReference type="SAM" id="MobiDB-lite"/>
    </source>
</evidence>
<dbReference type="GO" id="GO:0031422">
    <property type="term" value="C:RecQ family helicase-topoisomerase III complex"/>
    <property type="evidence" value="ECO:0007669"/>
    <property type="project" value="TreeGrafter"/>
</dbReference>
<evidence type="ECO:0000313" key="6">
    <source>
        <dbReference type="Proteomes" id="UP000267251"/>
    </source>
</evidence>
<organism evidence="5 6">
    <name type="scientific">Piptocephalis cylindrospora</name>
    <dbReference type="NCBI Taxonomy" id="1907219"/>
    <lineage>
        <taxon>Eukaryota</taxon>
        <taxon>Fungi</taxon>
        <taxon>Fungi incertae sedis</taxon>
        <taxon>Zoopagomycota</taxon>
        <taxon>Zoopagomycotina</taxon>
        <taxon>Zoopagomycetes</taxon>
        <taxon>Zoopagales</taxon>
        <taxon>Piptocephalidaceae</taxon>
        <taxon>Piptocephalis</taxon>
    </lineage>
</organism>
<dbReference type="PANTHER" id="PTHR14790">
    <property type="entry name" value="RECQ-MEDIATED GENOME INSTABILITY PROTEIN 1 RMI1"/>
    <property type="match status" value="1"/>
</dbReference>
<keyword evidence="6" id="KW-1185">Reference proteome</keyword>
<dbReference type="GO" id="GO:0000712">
    <property type="term" value="P:resolution of meiotic recombination intermediates"/>
    <property type="evidence" value="ECO:0007669"/>
    <property type="project" value="TreeGrafter"/>
</dbReference>
<evidence type="ECO:0000259" key="4">
    <source>
        <dbReference type="Pfam" id="PF08585"/>
    </source>
</evidence>
<feature type="region of interest" description="Disordered" evidence="3">
    <location>
        <begin position="267"/>
        <end position="330"/>
    </location>
</feature>
<dbReference type="GO" id="GO:0000724">
    <property type="term" value="P:double-strand break repair via homologous recombination"/>
    <property type="evidence" value="ECO:0007669"/>
    <property type="project" value="TreeGrafter"/>
</dbReference>
<feature type="region of interest" description="Disordered" evidence="3">
    <location>
        <begin position="213"/>
        <end position="255"/>
    </location>
</feature>
<evidence type="ECO:0000256" key="1">
    <source>
        <dbReference type="ARBA" id="ARBA00006395"/>
    </source>
</evidence>
<feature type="compositionally biased region" description="Polar residues" evidence="3">
    <location>
        <begin position="267"/>
        <end position="277"/>
    </location>
</feature>
<comment type="similarity">
    <text evidence="1">Belongs to the RMI1 family.</text>
</comment>
<sequence>MVSTPPFLEQVRDALVAQGARPKQGWLSDALSGLPSTPVEQMKRDILAAYLHKDLATTSEPILPSAQSSEPEPLLPQTGILQVIDAKDAGIGDFAVLNALCDKMVWKAPKPSRGAVDQGEVAQPRKNPLLTLSDGVHSIMALELSPIPGLSIYCPLGLKLYITDAPTERSIALLDPTNTRVLGGWAEEWRAPPLSHRLAMSLGFAWGENRVATRPRQTATVTSSSSSTGPSSFSREPSSVTASSSHPSPGQSAAITTYGHRNIPVSRESTWTHSSSPPRAIQALNHSLPSSTPPAYITSSFTTSYTPPSQAPPPPRAQRTDFAPVGLSAPDVTEPAVDFSSGVISLDLGEDLDPDMIVTQAGLTTVYTLKMFLDPETRPKKGQEVLVRANIVTLKGFRADANNFALGAILSDPQEEGTLLEASIASPVIQSYLGLSPAELVQAMQRKDPTYVGKLNVMRQSLLSFRGRISLAYVDTHPIAGTLTLSVLALRP</sequence>
<dbReference type="Pfam" id="PF08585">
    <property type="entry name" value="RMI1_N_C"/>
    <property type="match status" value="1"/>
</dbReference>
<feature type="compositionally biased region" description="Low complexity" evidence="3">
    <location>
        <begin position="218"/>
        <end position="249"/>
    </location>
</feature>
<accession>A0A4P9Y9F8</accession>
<dbReference type="Gene3D" id="2.40.50.770">
    <property type="entry name" value="RecQ-mediated genome instability protein Rmi1, C-terminal domain"/>
    <property type="match status" value="1"/>
</dbReference>
<protein>
    <recommendedName>
        <fullName evidence="2">RecQ-mediated genome instability protein 1</fullName>
    </recommendedName>
</protein>
<evidence type="ECO:0000313" key="5">
    <source>
        <dbReference type="EMBL" id="RKP15484.1"/>
    </source>
</evidence>
<reference evidence="5" key="1">
    <citation type="submission" date="2018-06" db="EMBL/GenBank/DDBJ databases">
        <title>Leveraging single-cell genomics to expand the Fungal Tree of Life.</title>
        <authorList>
            <consortium name="DOE Joint Genome Institute"/>
            <person name="Ahrendt S.R."/>
            <person name="Quandt C.A."/>
            <person name="Ciobanu D."/>
            <person name="Clum A."/>
            <person name="Salamov A."/>
            <person name="Andreopoulos B."/>
            <person name="Cheng J.-F."/>
            <person name="Woyke T."/>
            <person name="Pelin A."/>
            <person name="Henrissat B."/>
            <person name="Reynolds N."/>
            <person name="Benny G.L."/>
            <person name="Smith M.E."/>
            <person name="James T.Y."/>
            <person name="Grigoriev I.V."/>
        </authorList>
    </citation>
    <scope>NUCLEOTIDE SEQUENCE</scope>
    <source>
        <strain evidence="5">RSA 2659</strain>
    </source>
</reference>
<dbReference type="InterPro" id="IPR042470">
    <property type="entry name" value="RMI1_N_C_sf"/>
</dbReference>
<dbReference type="Proteomes" id="UP000267251">
    <property type="component" value="Unassembled WGS sequence"/>
</dbReference>
<evidence type="ECO:0000256" key="2">
    <source>
        <dbReference type="ARBA" id="ARBA00018987"/>
    </source>
</evidence>